<dbReference type="Pfam" id="PF01761">
    <property type="entry name" value="DHQ_synthase"/>
    <property type="match status" value="1"/>
</dbReference>
<feature type="binding site" evidence="17">
    <location>
        <begin position="130"/>
        <end position="131"/>
    </location>
    <ligand>
        <name>NAD(+)</name>
        <dbReference type="ChEBI" id="CHEBI:57540"/>
    </ligand>
</feature>
<comment type="caution">
    <text evidence="17">Lacks conserved residue(s) required for the propagation of feature annotation.</text>
</comment>
<evidence type="ECO:0000256" key="17">
    <source>
        <dbReference type="HAMAP-Rule" id="MF_00110"/>
    </source>
</evidence>
<dbReference type="GO" id="GO:0008652">
    <property type="term" value="P:amino acid biosynthetic process"/>
    <property type="evidence" value="ECO:0007669"/>
    <property type="project" value="UniProtKB-KW"/>
</dbReference>
<dbReference type="Proteomes" id="UP000010366">
    <property type="component" value="Chromosome"/>
</dbReference>
<dbReference type="EMBL" id="CP003600">
    <property type="protein sequence ID" value="AFY95185.1"/>
    <property type="molecule type" value="Genomic_DNA"/>
</dbReference>
<evidence type="ECO:0000256" key="5">
    <source>
        <dbReference type="ARBA" id="ARBA00005412"/>
    </source>
</evidence>
<dbReference type="HOGENOM" id="CLU_001201_0_2_3"/>
<dbReference type="GO" id="GO:0009073">
    <property type="term" value="P:aromatic amino acid family biosynthetic process"/>
    <property type="evidence" value="ECO:0007669"/>
    <property type="project" value="UniProtKB-KW"/>
</dbReference>
<keyword evidence="13 17" id="KW-0520">NAD</keyword>
<accession>K9UK37</accession>
<dbReference type="RefSeq" id="WP_015161294.1">
    <property type="nucleotide sequence ID" value="NC_019697.1"/>
</dbReference>
<comment type="cofactor">
    <cofactor evidence="17">
        <name>Co(2+)</name>
        <dbReference type="ChEBI" id="CHEBI:48828"/>
    </cofactor>
    <cofactor evidence="17">
        <name>Zn(2+)</name>
        <dbReference type="ChEBI" id="CHEBI:29105"/>
    </cofactor>
    <text evidence="17">Binds 1 divalent metal cation per subunit. Can use either Co(2+) or Zn(2+).</text>
</comment>
<dbReference type="NCBIfam" id="TIGR01357">
    <property type="entry name" value="aroB"/>
    <property type="match status" value="1"/>
</dbReference>
<feature type="binding site" evidence="17">
    <location>
        <position position="250"/>
    </location>
    <ligand>
        <name>Zn(2+)</name>
        <dbReference type="ChEBI" id="CHEBI:29105"/>
    </ligand>
</feature>
<evidence type="ECO:0000256" key="7">
    <source>
        <dbReference type="ARBA" id="ARBA00017684"/>
    </source>
</evidence>
<dbReference type="eggNOG" id="COG0337">
    <property type="taxonomic scope" value="Bacteria"/>
</dbReference>
<keyword evidence="15 17" id="KW-0456">Lyase</keyword>
<dbReference type="KEGG" id="cmp:Cha6605_4243"/>
<evidence type="ECO:0000256" key="15">
    <source>
        <dbReference type="ARBA" id="ARBA00023239"/>
    </source>
</evidence>
<feature type="binding site" evidence="17">
    <location>
        <position position="152"/>
    </location>
    <ligand>
        <name>NAD(+)</name>
        <dbReference type="ChEBI" id="CHEBI:57540"/>
    </ligand>
</feature>
<sequence>MESIEVALAEHSYQISIATGNLERLGEHCRALKLGQKVMVVSNPTVFGLYGERAMAALKQANFEVSHCILPEGEQYKTLASIEQIYDLALEHGLERSSTLVALGGGVIGDMTGFAAATWLRGINVVQVPTTLLAMVDSSIGGKTGVNHPKGKNLIGAFHQPRLVVTDPQVLATLPEREFRAGMAEVIKYGIIGDRELFDRLERATSLRQQDIDPELLSTILTSSATAKAIVVSKDEHEQTGLRATLNYGHTIGHAIESATKYVVVNHGEAVAIGMVAAGRIAVALKLWTAAEAQRQDAVIDKANLTLDLPSNIDLDQIVTTLKSDKKVKAGKGVFILPSGIGDTQTIAYEPTSTAVNVVSDPLIKQVLTAMLPIAAT</sequence>
<comment type="similarity">
    <text evidence="5 17">Belongs to the sugar phosphate cyclases superfamily. Dehydroquinate synthase family.</text>
</comment>
<dbReference type="GO" id="GO:0009423">
    <property type="term" value="P:chorismate biosynthetic process"/>
    <property type="evidence" value="ECO:0007669"/>
    <property type="project" value="UniProtKB-UniRule"/>
</dbReference>
<name>K9UK37_CHAP6</name>
<keyword evidence="16 17" id="KW-0170">Cobalt</keyword>
<feature type="binding site" evidence="17">
    <location>
        <position position="185"/>
    </location>
    <ligand>
        <name>Zn(2+)</name>
        <dbReference type="ChEBI" id="CHEBI:29105"/>
    </ligand>
</feature>
<feature type="binding site" evidence="17">
    <location>
        <position position="143"/>
    </location>
    <ligand>
        <name>NAD(+)</name>
        <dbReference type="ChEBI" id="CHEBI:57540"/>
    </ligand>
</feature>
<keyword evidence="8 17" id="KW-0963">Cytoplasm</keyword>
<dbReference type="AlphaFoldDB" id="K9UK37"/>
<evidence type="ECO:0000313" key="20">
    <source>
        <dbReference type="EMBL" id="AFY95185.1"/>
    </source>
</evidence>
<dbReference type="CDD" id="cd08195">
    <property type="entry name" value="DHQS"/>
    <property type="match status" value="1"/>
</dbReference>
<keyword evidence="11 17" id="KW-0547">Nucleotide-binding</keyword>
<evidence type="ECO:0000259" key="18">
    <source>
        <dbReference type="Pfam" id="PF01761"/>
    </source>
</evidence>
<dbReference type="PANTHER" id="PTHR43622:SF7">
    <property type="entry name" value="3-DEHYDROQUINATE SYNTHASE, CHLOROPLASTIC"/>
    <property type="match status" value="1"/>
</dbReference>
<dbReference type="OrthoDB" id="9806583at2"/>
<dbReference type="InterPro" id="IPR030963">
    <property type="entry name" value="DHQ_synth_fam"/>
</dbReference>
<keyword evidence="9 17" id="KW-0028">Amino-acid biosynthesis</keyword>
<proteinExistence type="inferred from homology"/>
<dbReference type="PATRIC" id="fig|1173020.3.peg.4863"/>
<dbReference type="GO" id="GO:0005737">
    <property type="term" value="C:cytoplasm"/>
    <property type="evidence" value="ECO:0007669"/>
    <property type="project" value="UniProtKB-SubCell"/>
</dbReference>
<dbReference type="GO" id="GO:0000166">
    <property type="term" value="F:nucleotide binding"/>
    <property type="evidence" value="ECO:0007669"/>
    <property type="project" value="UniProtKB-KW"/>
</dbReference>
<reference evidence="20 21" key="1">
    <citation type="submission" date="2012-05" db="EMBL/GenBank/DDBJ databases">
        <title>Finished chromosome of genome of Chamaesiphon sp. PCC 6605.</title>
        <authorList>
            <consortium name="US DOE Joint Genome Institute"/>
            <person name="Gugger M."/>
            <person name="Coursin T."/>
            <person name="Rippka R."/>
            <person name="Tandeau De Marsac N."/>
            <person name="Huntemann M."/>
            <person name="Wei C.-L."/>
            <person name="Han J."/>
            <person name="Detter J.C."/>
            <person name="Han C."/>
            <person name="Tapia R."/>
            <person name="Chen A."/>
            <person name="Kyrpides N."/>
            <person name="Mavromatis K."/>
            <person name="Markowitz V."/>
            <person name="Szeto E."/>
            <person name="Ivanova N."/>
            <person name="Pagani I."/>
            <person name="Pati A."/>
            <person name="Goodwin L."/>
            <person name="Nordberg H.P."/>
            <person name="Cantor M.N."/>
            <person name="Hua S.X."/>
            <person name="Woyke T."/>
            <person name="Kerfeld C.A."/>
        </authorList>
    </citation>
    <scope>NUCLEOTIDE SEQUENCE [LARGE SCALE GENOMIC DNA]</scope>
    <source>
        <strain evidence="21">ATCC 27169 / PCC 6605</strain>
    </source>
</reference>
<evidence type="ECO:0000256" key="1">
    <source>
        <dbReference type="ARBA" id="ARBA00001393"/>
    </source>
</evidence>
<dbReference type="InterPro" id="IPR056179">
    <property type="entry name" value="DHQS_C"/>
</dbReference>
<comment type="pathway">
    <text evidence="4 17">Metabolic intermediate biosynthesis; chorismate biosynthesis; chorismate from D-erythrose 4-phosphate and phosphoenolpyruvate: step 2/7.</text>
</comment>
<dbReference type="UniPathway" id="UPA00053">
    <property type="reaction ID" value="UER00085"/>
</dbReference>
<dbReference type="GO" id="GO:0003856">
    <property type="term" value="F:3-dehydroquinate synthase activity"/>
    <property type="evidence" value="ECO:0007669"/>
    <property type="project" value="UniProtKB-UniRule"/>
</dbReference>
<evidence type="ECO:0000259" key="19">
    <source>
        <dbReference type="Pfam" id="PF24621"/>
    </source>
</evidence>
<evidence type="ECO:0000313" key="21">
    <source>
        <dbReference type="Proteomes" id="UP000010366"/>
    </source>
</evidence>
<organism evidence="20 21">
    <name type="scientific">Chamaesiphon minutus (strain ATCC 27169 / PCC 6605)</name>
    <dbReference type="NCBI Taxonomy" id="1173020"/>
    <lineage>
        <taxon>Bacteria</taxon>
        <taxon>Bacillati</taxon>
        <taxon>Cyanobacteriota</taxon>
        <taxon>Cyanophyceae</taxon>
        <taxon>Gomontiellales</taxon>
        <taxon>Chamaesiphonaceae</taxon>
        <taxon>Chamaesiphon</taxon>
    </lineage>
</organism>
<feature type="domain" description="3-dehydroquinate synthase N-terminal" evidence="18">
    <location>
        <begin position="68"/>
        <end position="180"/>
    </location>
</feature>
<gene>
    <name evidence="17" type="primary">aroB</name>
    <name evidence="20" type="ORF">Cha6605_4243</name>
</gene>
<dbReference type="GO" id="GO:0046872">
    <property type="term" value="F:metal ion binding"/>
    <property type="evidence" value="ECO:0007669"/>
    <property type="project" value="UniProtKB-KW"/>
</dbReference>
<feature type="domain" description="3-dehydroquinate synthase C-terminal" evidence="19">
    <location>
        <begin position="182"/>
        <end position="328"/>
    </location>
</feature>
<dbReference type="Gene3D" id="1.20.1090.10">
    <property type="entry name" value="Dehydroquinate synthase-like - alpha domain"/>
    <property type="match status" value="1"/>
</dbReference>
<dbReference type="Gene3D" id="3.40.50.1970">
    <property type="match status" value="1"/>
</dbReference>
<dbReference type="SUPFAM" id="SSF56796">
    <property type="entry name" value="Dehydroquinate synthase-like"/>
    <property type="match status" value="1"/>
</dbReference>
<evidence type="ECO:0000256" key="13">
    <source>
        <dbReference type="ARBA" id="ARBA00023027"/>
    </source>
</evidence>
<dbReference type="FunFam" id="3.40.50.1970:FF:000001">
    <property type="entry name" value="3-dehydroquinate synthase"/>
    <property type="match status" value="1"/>
</dbReference>
<comment type="subcellular location">
    <subcellularLocation>
        <location evidence="3 17">Cytoplasm</location>
    </subcellularLocation>
</comment>
<dbReference type="PIRSF" id="PIRSF001455">
    <property type="entry name" value="DHQ_synth"/>
    <property type="match status" value="1"/>
</dbReference>
<feature type="binding site" evidence="17">
    <location>
        <begin position="106"/>
        <end position="110"/>
    </location>
    <ligand>
        <name>NAD(+)</name>
        <dbReference type="ChEBI" id="CHEBI:57540"/>
    </ligand>
</feature>
<keyword evidence="21" id="KW-1185">Reference proteome</keyword>
<evidence type="ECO:0000256" key="11">
    <source>
        <dbReference type="ARBA" id="ARBA00022741"/>
    </source>
</evidence>
<evidence type="ECO:0000256" key="12">
    <source>
        <dbReference type="ARBA" id="ARBA00022833"/>
    </source>
</evidence>
<dbReference type="STRING" id="1173020.Cha6605_4243"/>
<comment type="cofactor">
    <cofactor evidence="2 17">
        <name>NAD(+)</name>
        <dbReference type="ChEBI" id="CHEBI:57540"/>
    </cofactor>
</comment>
<dbReference type="Pfam" id="PF24621">
    <property type="entry name" value="DHQS_C"/>
    <property type="match status" value="1"/>
</dbReference>
<evidence type="ECO:0000256" key="16">
    <source>
        <dbReference type="ARBA" id="ARBA00023285"/>
    </source>
</evidence>
<dbReference type="InterPro" id="IPR016037">
    <property type="entry name" value="DHQ_synth_AroB"/>
</dbReference>
<keyword evidence="14 17" id="KW-0057">Aromatic amino acid biosynthesis</keyword>
<feature type="binding site" evidence="17">
    <location>
        <begin position="72"/>
        <end position="77"/>
    </location>
    <ligand>
        <name>NAD(+)</name>
        <dbReference type="ChEBI" id="CHEBI:57540"/>
    </ligand>
</feature>
<dbReference type="InterPro" id="IPR050071">
    <property type="entry name" value="Dehydroquinate_synthase"/>
</dbReference>
<evidence type="ECO:0000256" key="14">
    <source>
        <dbReference type="ARBA" id="ARBA00023141"/>
    </source>
</evidence>
<evidence type="ECO:0000256" key="9">
    <source>
        <dbReference type="ARBA" id="ARBA00022605"/>
    </source>
</evidence>
<feature type="binding site" evidence="17">
    <location>
        <position position="267"/>
    </location>
    <ligand>
        <name>Zn(2+)</name>
        <dbReference type="ChEBI" id="CHEBI:29105"/>
    </ligand>
</feature>
<comment type="catalytic activity">
    <reaction evidence="1 17">
        <text>7-phospho-2-dehydro-3-deoxy-D-arabino-heptonate = 3-dehydroquinate + phosphate</text>
        <dbReference type="Rhea" id="RHEA:21968"/>
        <dbReference type="ChEBI" id="CHEBI:32364"/>
        <dbReference type="ChEBI" id="CHEBI:43474"/>
        <dbReference type="ChEBI" id="CHEBI:58394"/>
        <dbReference type="EC" id="4.2.3.4"/>
    </reaction>
</comment>
<keyword evidence="12 17" id="KW-0862">Zinc</keyword>
<dbReference type="InterPro" id="IPR030960">
    <property type="entry name" value="DHQS/DOIS_N"/>
</dbReference>
<keyword evidence="10 17" id="KW-0479">Metal-binding</keyword>
<dbReference type="HAMAP" id="MF_00110">
    <property type="entry name" value="DHQ_synthase"/>
    <property type="match status" value="1"/>
</dbReference>
<dbReference type="PANTHER" id="PTHR43622">
    <property type="entry name" value="3-DEHYDROQUINATE SYNTHASE"/>
    <property type="match status" value="1"/>
</dbReference>
<evidence type="ECO:0000256" key="4">
    <source>
        <dbReference type="ARBA" id="ARBA00004661"/>
    </source>
</evidence>
<evidence type="ECO:0000256" key="3">
    <source>
        <dbReference type="ARBA" id="ARBA00004496"/>
    </source>
</evidence>
<evidence type="ECO:0000256" key="8">
    <source>
        <dbReference type="ARBA" id="ARBA00022490"/>
    </source>
</evidence>
<evidence type="ECO:0000256" key="6">
    <source>
        <dbReference type="ARBA" id="ARBA00013031"/>
    </source>
</evidence>
<evidence type="ECO:0000256" key="2">
    <source>
        <dbReference type="ARBA" id="ARBA00001911"/>
    </source>
</evidence>
<evidence type="ECO:0000256" key="10">
    <source>
        <dbReference type="ARBA" id="ARBA00022723"/>
    </source>
</evidence>
<dbReference type="EC" id="4.2.3.4" evidence="6 17"/>
<comment type="function">
    <text evidence="17">Catalyzes the conversion of 3-deoxy-D-arabino-heptulosonate 7-phosphate (DAHP) to dehydroquinate (DHQ).</text>
</comment>
<protein>
    <recommendedName>
        <fullName evidence="7 17">3-dehydroquinate synthase</fullName>
        <shortName evidence="17">DHQS</shortName>
        <ecNumber evidence="6 17">4.2.3.4</ecNumber>
    </recommendedName>
</protein>